<dbReference type="InterPro" id="IPR039261">
    <property type="entry name" value="FNR_nucleotide-bd"/>
</dbReference>
<dbReference type="InterPro" id="IPR017938">
    <property type="entry name" value="Riboflavin_synthase-like_b-brl"/>
</dbReference>
<evidence type="ECO:0000313" key="11">
    <source>
        <dbReference type="EMBL" id="MTH69443.1"/>
    </source>
</evidence>
<evidence type="ECO:0000256" key="2">
    <source>
        <dbReference type="ARBA" id="ARBA00022630"/>
    </source>
</evidence>
<keyword evidence="5" id="KW-0560">Oxidoreductase</keyword>
<keyword evidence="2" id="KW-0285">Flavoprotein</keyword>
<feature type="region of interest" description="Disordered" evidence="8">
    <location>
        <begin position="28"/>
        <end position="61"/>
    </location>
</feature>
<comment type="cofactor">
    <cofactor evidence="1">
        <name>FAD</name>
        <dbReference type="ChEBI" id="CHEBI:57692"/>
    </cofactor>
</comment>
<dbReference type="InterPro" id="IPR036010">
    <property type="entry name" value="2Fe-2S_ferredoxin-like_sf"/>
</dbReference>
<protein>
    <submittedName>
        <fullName evidence="11">2Fe-2S iron-sulfur cluster binding domain-containing protein</fullName>
    </submittedName>
</protein>
<dbReference type="Gene3D" id="3.10.20.30">
    <property type="match status" value="1"/>
</dbReference>
<evidence type="ECO:0000256" key="6">
    <source>
        <dbReference type="ARBA" id="ARBA00023004"/>
    </source>
</evidence>
<dbReference type="PANTHER" id="PTHR47354:SF1">
    <property type="entry name" value="CARNITINE MONOOXYGENASE REDUCTASE SUBUNIT"/>
    <property type="match status" value="1"/>
</dbReference>
<evidence type="ECO:0000256" key="1">
    <source>
        <dbReference type="ARBA" id="ARBA00001974"/>
    </source>
</evidence>
<dbReference type="EMBL" id="WMLB01000031">
    <property type="protein sequence ID" value="MTH69443.1"/>
    <property type="molecule type" value="Genomic_DNA"/>
</dbReference>
<feature type="domain" description="FAD-binding FR-type" evidence="10">
    <location>
        <begin position="60"/>
        <end position="160"/>
    </location>
</feature>
<organism evidence="11 12">
    <name type="scientific">Agromyces bracchium</name>
    <dbReference type="NCBI Taxonomy" id="88376"/>
    <lineage>
        <taxon>Bacteria</taxon>
        <taxon>Bacillati</taxon>
        <taxon>Actinomycetota</taxon>
        <taxon>Actinomycetes</taxon>
        <taxon>Micrococcales</taxon>
        <taxon>Microbacteriaceae</taxon>
        <taxon>Agromyces</taxon>
    </lineage>
</organism>
<keyword evidence="4" id="KW-0479">Metal-binding</keyword>
<gene>
    <name evidence="11" type="ORF">GJ743_13800</name>
</gene>
<dbReference type="Proteomes" id="UP000433071">
    <property type="component" value="Unassembled WGS sequence"/>
</dbReference>
<dbReference type="Gene3D" id="3.40.50.80">
    <property type="entry name" value="Nucleotide-binding domain of ferredoxin-NADP reductase (FNR) module"/>
    <property type="match status" value="1"/>
</dbReference>
<evidence type="ECO:0000256" key="5">
    <source>
        <dbReference type="ARBA" id="ARBA00023002"/>
    </source>
</evidence>
<name>A0A6I3MGL9_9MICO</name>
<dbReference type="GO" id="GO:0051537">
    <property type="term" value="F:2 iron, 2 sulfur cluster binding"/>
    <property type="evidence" value="ECO:0007669"/>
    <property type="project" value="UniProtKB-KW"/>
</dbReference>
<dbReference type="OrthoDB" id="502624at2"/>
<dbReference type="PRINTS" id="PR00409">
    <property type="entry name" value="PHDIOXRDTASE"/>
</dbReference>
<sequence length="371" mass="39276">MTGDGVMVMAAPLGRVGRMLRGSHRALRRPIGGITDGPRGRRAGRWSQSPPDPAPEAPMTPSISMTVVDRSEAAAGIAVLRLRPADGAPTPVWAAGDHVDVGTPYGLRQYSLCGRPDDGAWTIAVRRDAGGRGGSRWLHETARIGVRIDLGAPRSTFPFRSAPRYAFIAGGIGITAVLSMLDRASADGADWTLLYTVRDADGHALADHLPADPRVTLWSSARDGRVDVGEVLDANPDAAIYCCGPAGLIDDVREAAAARGRAASVTIERFEAIDRRTTEVAVDRPFDLHLARTGRTLLVPADRSALDALGDAGVFVPSSCREGICGSCELPVLAGEVDHRDSVLDDAERAEHACFFPCVSRAHGRALTIDA</sequence>
<dbReference type="CDD" id="cd06185">
    <property type="entry name" value="PDR_like"/>
    <property type="match status" value="1"/>
</dbReference>
<keyword evidence="3" id="KW-0001">2Fe-2S</keyword>
<dbReference type="GO" id="GO:0016491">
    <property type="term" value="F:oxidoreductase activity"/>
    <property type="evidence" value="ECO:0007669"/>
    <property type="project" value="UniProtKB-KW"/>
</dbReference>
<dbReference type="PROSITE" id="PS00197">
    <property type="entry name" value="2FE2S_FER_1"/>
    <property type="match status" value="1"/>
</dbReference>
<dbReference type="PANTHER" id="PTHR47354">
    <property type="entry name" value="NADH OXIDOREDUCTASE HCR"/>
    <property type="match status" value="1"/>
</dbReference>
<dbReference type="Gene3D" id="2.40.30.10">
    <property type="entry name" value="Translation factors"/>
    <property type="match status" value="1"/>
</dbReference>
<dbReference type="InterPro" id="IPR050415">
    <property type="entry name" value="MRET"/>
</dbReference>
<dbReference type="InterPro" id="IPR001041">
    <property type="entry name" value="2Fe-2S_ferredoxin-type"/>
</dbReference>
<dbReference type="AlphaFoldDB" id="A0A6I3MGL9"/>
<accession>A0A6I3MGL9</accession>
<evidence type="ECO:0000259" key="10">
    <source>
        <dbReference type="PROSITE" id="PS51384"/>
    </source>
</evidence>
<dbReference type="SUPFAM" id="SSF54292">
    <property type="entry name" value="2Fe-2S ferredoxin-like"/>
    <property type="match status" value="1"/>
</dbReference>
<evidence type="ECO:0000256" key="4">
    <source>
        <dbReference type="ARBA" id="ARBA00022723"/>
    </source>
</evidence>
<dbReference type="PROSITE" id="PS51085">
    <property type="entry name" value="2FE2S_FER_2"/>
    <property type="match status" value="1"/>
</dbReference>
<evidence type="ECO:0000259" key="9">
    <source>
        <dbReference type="PROSITE" id="PS51085"/>
    </source>
</evidence>
<reference evidence="11 12" key="1">
    <citation type="submission" date="2019-11" db="EMBL/GenBank/DDBJ databases">
        <title>Agromyces kandeliae sp. nov., isolated from mangrove soil.</title>
        <authorList>
            <person name="Wang R."/>
        </authorList>
    </citation>
    <scope>NUCLEOTIDE SEQUENCE [LARGE SCALE GENOMIC DNA]</scope>
    <source>
        <strain evidence="11 12">JCM 11433</strain>
    </source>
</reference>
<keyword evidence="7" id="KW-0411">Iron-sulfur</keyword>
<dbReference type="CDD" id="cd00207">
    <property type="entry name" value="fer2"/>
    <property type="match status" value="1"/>
</dbReference>
<keyword evidence="12" id="KW-1185">Reference proteome</keyword>
<dbReference type="InterPro" id="IPR006058">
    <property type="entry name" value="2Fe2S_fd_BS"/>
</dbReference>
<dbReference type="GO" id="GO:0046872">
    <property type="term" value="F:metal ion binding"/>
    <property type="evidence" value="ECO:0007669"/>
    <property type="project" value="UniProtKB-KW"/>
</dbReference>
<dbReference type="InterPro" id="IPR017927">
    <property type="entry name" value="FAD-bd_FR_type"/>
</dbReference>
<dbReference type="InterPro" id="IPR012675">
    <property type="entry name" value="Beta-grasp_dom_sf"/>
</dbReference>
<dbReference type="PROSITE" id="PS51384">
    <property type="entry name" value="FAD_FR"/>
    <property type="match status" value="1"/>
</dbReference>
<evidence type="ECO:0000256" key="3">
    <source>
        <dbReference type="ARBA" id="ARBA00022714"/>
    </source>
</evidence>
<evidence type="ECO:0000313" key="12">
    <source>
        <dbReference type="Proteomes" id="UP000433071"/>
    </source>
</evidence>
<keyword evidence="6" id="KW-0408">Iron</keyword>
<dbReference type="Pfam" id="PF00111">
    <property type="entry name" value="Fer2"/>
    <property type="match status" value="1"/>
</dbReference>
<dbReference type="SUPFAM" id="SSF63380">
    <property type="entry name" value="Riboflavin synthase domain-like"/>
    <property type="match status" value="1"/>
</dbReference>
<feature type="domain" description="2Fe-2S ferredoxin-type" evidence="9">
    <location>
        <begin position="286"/>
        <end position="371"/>
    </location>
</feature>
<proteinExistence type="predicted"/>
<dbReference type="SUPFAM" id="SSF52343">
    <property type="entry name" value="Ferredoxin reductase-like, C-terminal NADP-linked domain"/>
    <property type="match status" value="1"/>
</dbReference>
<evidence type="ECO:0000256" key="7">
    <source>
        <dbReference type="ARBA" id="ARBA00023014"/>
    </source>
</evidence>
<comment type="caution">
    <text evidence="11">The sequence shown here is derived from an EMBL/GenBank/DDBJ whole genome shotgun (WGS) entry which is preliminary data.</text>
</comment>
<evidence type="ECO:0000256" key="8">
    <source>
        <dbReference type="SAM" id="MobiDB-lite"/>
    </source>
</evidence>